<dbReference type="Pfam" id="PF00535">
    <property type="entry name" value="Glycos_transf_2"/>
    <property type="match status" value="1"/>
</dbReference>
<sequence length="309" mass="35738">MKTSVALCTYNGEKFIRQQTDSILDQTKKVDEIVVCDDGSTDSTVSILNSYKEKYPELFKIYINGENLRSVKNFEKAISLCQNEIIFLCDQDDVWMENKVANYCDFFQKNPNIAVLCSNGLGIDDDGEELEKISFWDAPEMLSNKGLEPDFFEITAFLRNIVTGATVAIRKEFRPQILPFPSVESFHHDEWIALIASKQKKLHFLSEKYIKYRLHANQTVGGVFLPQGTESENYLLNYFSFNSFNANFKTYRKILRSLRSANAKYLKLKETSATQKELIEEVLKLSAEKYQNLKTKLRKEFPLQSLFLK</sequence>
<protein>
    <submittedName>
        <fullName evidence="2">Glycosyltransferase family 2 protein</fullName>
    </submittedName>
</protein>
<dbReference type="PANTHER" id="PTHR22916:SF3">
    <property type="entry name" value="UDP-GLCNAC:BETAGAL BETA-1,3-N-ACETYLGLUCOSAMINYLTRANSFERASE-LIKE PROTEIN 1"/>
    <property type="match status" value="1"/>
</dbReference>
<dbReference type="Gene3D" id="3.90.550.10">
    <property type="entry name" value="Spore Coat Polysaccharide Biosynthesis Protein SpsA, Chain A"/>
    <property type="match status" value="1"/>
</dbReference>
<dbReference type="SUPFAM" id="SSF53448">
    <property type="entry name" value="Nucleotide-diphospho-sugar transferases"/>
    <property type="match status" value="1"/>
</dbReference>
<gene>
    <name evidence="2" type="ORF">OK344_12520</name>
</gene>
<feature type="domain" description="Glycosyltransferase 2-like" evidence="1">
    <location>
        <begin position="4"/>
        <end position="133"/>
    </location>
</feature>
<dbReference type="InterPro" id="IPR001173">
    <property type="entry name" value="Glyco_trans_2-like"/>
</dbReference>
<dbReference type="Proteomes" id="UP001209107">
    <property type="component" value="Unassembled WGS sequence"/>
</dbReference>
<dbReference type="InterPro" id="IPR029044">
    <property type="entry name" value="Nucleotide-diphossugar_trans"/>
</dbReference>
<comment type="caution">
    <text evidence="2">The sequence shown here is derived from an EMBL/GenBank/DDBJ whole genome shotgun (WGS) entry which is preliminary data.</text>
</comment>
<dbReference type="PANTHER" id="PTHR22916">
    <property type="entry name" value="GLYCOSYLTRANSFERASE"/>
    <property type="match status" value="1"/>
</dbReference>
<organism evidence="2 3">
    <name type="scientific">Kaistella yananensis</name>
    <dbReference type="NCBI Taxonomy" id="2989820"/>
    <lineage>
        <taxon>Bacteria</taxon>
        <taxon>Pseudomonadati</taxon>
        <taxon>Bacteroidota</taxon>
        <taxon>Flavobacteriia</taxon>
        <taxon>Flavobacteriales</taxon>
        <taxon>Weeksellaceae</taxon>
        <taxon>Chryseobacterium group</taxon>
        <taxon>Kaistella</taxon>
    </lineage>
</organism>
<evidence type="ECO:0000259" key="1">
    <source>
        <dbReference type="Pfam" id="PF00535"/>
    </source>
</evidence>
<dbReference type="RefSeq" id="WP_265145097.1">
    <property type="nucleotide sequence ID" value="NZ_JAPCHZ010000006.1"/>
</dbReference>
<evidence type="ECO:0000313" key="2">
    <source>
        <dbReference type="EMBL" id="MCW4453027.1"/>
    </source>
</evidence>
<reference evidence="2 3" key="1">
    <citation type="submission" date="2022-10" db="EMBL/GenBank/DDBJ databases">
        <title>Kaistella sp. BT-6-1-3.</title>
        <authorList>
            <person name="Ai J."/>
            <person name="Deng Z."/>
        </authorList>
    </citation>
    <scope>NUCLEOTIDE SEQUENCE [LARGE SCALE GENOMIC DNA]</scope>
    <source>
        <strain evidence="2 3">BT6-1-3</strain>
    </source>
</reference>
<proteinExistence type="predicted"/>
<name>A0ABT3JQH7_9FLAO</name>
<keyword evidence="3" id="KW-1185">Reference proteome</keyword>
<evidence type="ECO:0000313" key="3">
    <source>
        <dbReference type="Proteomes" id="UP001209107"/>
    </source>
</evidence>
<dbReference type="CDD" id="cd04196">
    <property type="entry name" value="GT_2_like_d"/>
    <property type="match status" value="1"/>
</dbReference>
<accession>A0ABT3JQH7</accession>
<dbReference type="EMBL" id="JAPCHZ010000006">
    <property type="protein sequence ID" value="MCW4453027.1"/>
    <property type="molecule type" value="Genomic_DNA"/>
</dbReference>